<dbReference type="Pfam" id="PF24986">
    <property type="entry name" value="PRC_RimM"/>
    <property type="match status" value="1"/>
</dbReference>
<feature type="domain" description="Ribosome maturation factor RimM PRC barrel" evidence="7">
    <location>
        <begin position="133"/>
        <end position="181"/>
    </location>
</feature>
<comment type="domain">
    <text evidence="5">The PRC barrel domain binds ribosomal protein uS19.</text>
</comment>
<proteinExistence type="inferred from homology"/>
<dbReference type="Proteomes" id="UP000713964">
    <property type="component" value="Unassembled WGS sequence"/>
</dbReference>
<dbReference type="SUPFAM" id="SSF50447">
    <property type="entry name" value="Translation proteins"/>
    <property type="match status" value="1"/>
</dbReference>
<dbReference type="PANTHER" id="PTHR33692:SF1">
    <property type="entry name" value="RIBOSOME MATURATION FACTOR RIMM"/>
    <property type="match status" value="1"/>
</dbReference>
<dbReference type="InterPro" id="IPR002676">
    <property type="entry name" value="RimM_N"/>
</dbReference>
<evidence type="ECO:0000259" key="7">
    <source>
        <dbReference type="Pfam" id="PF24986"/>
    </source>
</evidence>
<evidence type="ECO:0000313" key="9">
    <source>
        <dbReference type="Proteomes" id="UP000713964"/>
    </source>
</evidence>
<evidence type="ECO:0000256" key="5">
    <source>
        <dbReference type="HAMAP-Rule" id="MF_00014"/>
    </source>
</evidence>
<dbReference type="AlphaFoldDB" id="A0A930L9B6"/>
<dbReference type="GO" id="GO:0006364">
    <property type="term" value="P:rRNA processing"/>
    <property type="evidence" value="ECO:0007669"/>
    <property type="project" value="UniProtKB-UniRule"/>
</dbReference>
<dbReference type="InterPro" id="IPR056792">
    <property type="entry name" value="PRC_RimM"/>
</dbReference>
<dbReference type="GO" id="GO:0005737">
    <property type="term" value="C:cytoplasm"/>
    <property type="evidence" value="ECO:0007669"/>
    <property type="project" value="UniProtKB-SubCell"/>
</dbReference>
<dbReference type="Gene3D" id="2.30.30.240">
    <property type="entry name" value="PRC-barrel domain"/>
    <property type="match status" value="1"/>
</dbReference>
<comment type="similarity">
    <text evidence="5">Belongs to the RimM family.</text>
</comment>
<evidence type="ECO:0000256" key="3">
    <source>
        <dbReference type="ARBA" id="ARBA00022552"/>
    </source>
</evidence>
<dbReference type="HAMAP" id="MF_00014">
    <property type="entry name" value="Ribosome_mat_RimM"/>
    <property type="match status" value="1"/>
</dbReference>
<gene>
    <name evidence="5 8" type="primary">rimM</name>
    <name evidence="8" type="ORF">HXO58_02860</name>
</gene>
<dbReference type="Gene3D" id="2.40.30.60">
    <property type="entry name" value="RimM"/>
    <property type="match status" value="1"/>
</dbReference>
<dbReference type="SUPFAM" id="SSF50346">
    <property type="entry name" value="PRC-barrel domain"/>
    <property type="match status" value="1"/>
</dbReference>
<comment type="subcellular location">
    <subcellularLocation>
        <location evidence="5">Cytoplasm</location>
    </subcellularLocation>
</comment>
<dbReference type="InterPro" id="IPR011961">
    <property type="entry name" value="RimM"/>
</dbReference>
<dbReference type="InterPro" id="IPR009000">
    <property type="entry name" value="Transl_B-barrel_sf"/>
</dbReference>
<keyword evidence="4 5" id="KW-0143">Chaperone</keyword>
<dbReference type="InterPro" id="IPR036976">
    <property type="entry name" value="RimM_N_sf"/>
</dbReference>
<dbReference type="Pfam" id="PF01782">
    <property type="entry name" value="RimM"/>
    <property type="match status" value="1"/>
</dbReference>
<evidence type="ECO:0000256" key="2">
    <source>
        <dbReference type="ARBA" id="ARBA00022517"/>
    </source>
</evidence>
<dbReference type="PANTHER" id="PTHR33692">
    <property type="entry name" value="RIBOSOME MATURATION FACTOR RIMM"/>
    <property type="match status" value="1"/>
</dbReference>
<keyword evidence="2 5" id="KW-0690">Ribosome biogenesis</keyword>
<evidence type="ECO:0000259" key="6">
    <source>
        <dbReference type="Pfam" id="PF01782"/>
    </source>
</evidence>
<dbReference type="GO" id="GO:0005840">
    <property type="term" value="C:ribosome"/>
    <property type="evidence" value="ECO:0007669"/>
    <property type="project" value="InterPro"/>
</dbReference>
<evidence type="ECO:0000256" key="1">
    <source>
        <dbReference type="ARBA" id="ARBA00022490"/>
    </source>
</evidence>
<sequence length="220" mass="23741">MQVVVARIGKPHGIRGEVTVQLFTDAPQERFARCEVLGIENFKPGSAAASVAPTGELTVAGARWNKKILVVRFDEVTTRNQAEELRGSRLVYEVPEDEGDEEGFYEQELVNLPVYLLADVPEGESPVDNPAVGKPLGKVTGLQTMPVQDLLLIKLARSPRLASGAGEEIMIPFVEEIVPEVVPSTEDEPGFVLLTPPAGLIDLVEDAEQDSAQATEQAGE</sequence>
<dbReference type="InterPro" id="IPR011033">
    <property type="entry name" value="PRC_barrel-like_sf"/>
</dbReference>
<comment type="function">
    <text evidence="5">An accessory protein needed during the final step in the assembly of 30S ribosomal subunit, possibly for assembly of the head region. Essential for efficient processing of 16S rRNA. May be needed both before and after RbfA during the maturation of 16S rRNA. It has affinity for free ribosomal 30S subunits but not for 70S ribosomes.</text>
</comment>
<comment type="subunit">
    <text evidence="5">Binds ribosomal protein uS19.</text>
</comment>
<reference evidence="8" key="1">
    <citation type="submission" date="2020-04" db="EMBL/GenBank/DDBJ databases">
        <title>Deep metagenomics examines the oral microbiome during advanced dental caries in children, revealing novel taxa and co-occurrences with host molecules.</title>
        <authorList>
            <person name="Baker J.L."/>
            <person name="Morton J.T."/>
            <person name="Dinis M."/>
            <person name="Alvarez R."/>
            <person name="Tran N.C."/>
            <person name="Knight R."/>
            <person name="Edlund A."/>
        </authorList>
    </citation>
    <scope>NUCLEOTIDE SEQUENCE</scope>
    <source>
        <strain evidence="8">JCVI_29_bin.11</strain>
    </source>
</reference>
<dbReference type="GO" id="GO:0043022">
    <property type="term" value="F:ribosome binding"/>
    <property type="evidence" value="ECO:0007669"/>
    <property type="project" value="InterPro"/>
</dbReference>
<keyword evidence="1 5" id="KW-0963">Cytoplasm</keyword>
<keyword evidence="3 5" id="KW-0698">rRNA processing</keyword>
<feature type="domain" description="RimM N-terminal" evidence="6">
    <location>
        <begin position="4"/>
        <end position="92"/>
    </location>
</feature>
<evidence type="ECO:0000313" key="8">
    <source>
        <dbReference type="EMBL" id="MBF1658762.1"/>
    </source>
</evidence>
<protein>
    <recommendedName>
        <fullName evidence="5">Ribosome maturation factor RimM</fullName>
    </recommendedName>
</protein>
<dbReference type="EMBL" id="JABZXL010000005">
    <property type="protein sequence ID" value="MBF1658762.1"/>
    <property type="molecule type" value="Genomic_DNA"/>
</dbReference>
<name>A0A930L9B6_9MICC</name>
<accession>A0A930L9B6</accession>
<comment type="caution">
    <text evidence="8">The sequence shown here is derived from an EMBL/GenBank/DDBJ whole genome shotgun (WGS) entry which is preliminary data.</text>
</comment>
<evidence type="ECO:0000256" key="4">
    <source>
        <dbReference type="ARBA" id="ARBA00023186"/>
    </source>
</evidence>
<dbReference type="GO" id="GO:0042274">
    <property type="term" value="P:ribosomal small subunit biogenesis"/>
    <property type="evidence" value="ECO:0007669"/>
    <property type="project" value="UniProtKB-UniRule"/>
</dbReference>
<dbReference type="NCBIfam" id="TIGR02273">
    <property type="entry name" value="16S_RimM"/>
    <property type="match status" value="1"/>
</dbReference>
<organism evidence="8 9">
    <name type="scientific">Rothia mucilaginosa</name>
    <dbReference type="NCBI Taxonomy" id="43675"/>
    <lineage>
        <taxon>Bacteria</taxon>
        <taxon>Bacillati</taxon>
        <taxon>Actinomycetota</taxon>
        <taxon>Actinomycetes</taxon>
        <taxon>Micrococcales</taxon>
        <taxon>Micrococcaceae</taxon>
        <taxon>Rothia</taxon>
    </lineage>
</organism>